<keyword evidence="1" id="KW-0677">Repeat</keyword>
<dbReference type="Gene3D" id="1.25.10.10">
    <property type="entry name" value="Leucine-rich Repeat Variant"/>
    <property type="match status" value="1"/>
</dbReference>
<gene>
    <name evidence="3" type="ORF">WAX74_11370</name>
</gene>
<comment type="caution">
    <text evidence="3">The sequence shown here is derived from an EMBL/GenBank/DDBJ whole genome shotgun (WGS) entry which is preliminary data.</text>
</comment>
<name>A0ABU8F5D8_9BACI</name>
<keyword evidence="2" id="KW-0812">Transmembrane</keyword>
<protein>
    <submittedName>
        <fullName evidence="3">HEAT repeat domain-containing protein</fullName>
    </submittedName>
</protein>
<keyword evidence="2" id="KW-1133">Transmembrane helix</keyword>
<reference evidence="3 4" key="1">
    <citation type="submission" date="2024-01" db="EMBL/GenBank/DDBJ databases">
        <title>Seven novel Bacillus-like species.</title>
        <authorList>
            <person name="Liu G."/>
        </authorList>
    </citation>
    <scope>NUCLEOTIDE SEQUENCE [LARGE SCALE GENOMIC DNA]</scope>
    <source>
        <strain evidence="3 4">FJAT-51614</strain>
    </source>
</reference>
<proteinExistence type="predicted"/>
<dbReference type="InterPro" id="IPR016024">
    <property type="entry name" value="ARM-type_fold"/>
</dbReference>
<dbReference type="EMBL" id="JBAWSY010000007">
    <property type="protein sequence ID" value="MEI4770234.1"/>
    <property type="molecule type" value="Genomic_DNA"/>
</dbReference>
<feature type="transmembrane region" description="Helical" evidence="2">
    <location>
        <begin position="6"/>
        <end position="28"/>
    </location>
</feature>
<organism evidence="3 4">
    <name type="scientific">Psychrobacillus mangrovi</name>
    <dbReference type="NCBI Taxonomy" id="3117745"/>
    <lineage>
        <taxon>Bacteria</taxon>
        <taxon>Bacillati</taxon>
        <taxon>Bacillota</taxon>
        <taxon>Bacilli</taxon>
        <taxon>Bacillales</taxon>
        <taxon>Bacillaceae</taxon>
        <taxon>Psychrobacillus</taxon>
    </lineage>
</organism>
<evidence type="ECO:0000313" key="4">
    <source>
        <dbReference type="Proteomes" id="UP001364890"/>
    </source>
</evidence>
<sequence length="348" mass="41186">MNIDLIYFYWTIGILLGFQLILLALLCIRKWQRNRENDRQKQVYEDNLELFVDYLMTDNWMIPKALVLRKNFEVAERIFSETINDVKDTYMLEKLEQAAESIFSETYLSQLRRGSWSTRVNTLYFIEDFKLTSLKSFLQQHLKKLKVWDEEKNQTVRALAALNDLSIIDYLNKDRSATLQHYLDVFSRFDDDTFGNAIKLSKENYNPMCRVAILSFIGLTKNVRYQPILEVELQNENLEMRIQALKGLYRLSYISNIELLIPFFDSSSWQERMFSCRISGVLMLEVYEPFLEKLLGDKEWWVRNAAAESLLQIFGEEKLLFLSKNHLDLYARDMAVQWISSKKGGSKK</sequence>
<dbReference type="Proteomes" id="UP001364890">
    <property type="component" value="Unassembled WGS sequence"/>
</dbReference>
<evidence type="ECO:0000256" key="2">
    <source>
        <dbReference type="SAM" id="Phobius"/>
    </source>
</evidence>
<evidence type="ECO:0000256" key="1">
    <source>
        <dbReference type="ARBA" id="ARBA00022737"/>
    </source>
</evidence>
<dbReference type="SUPFAM" id="SSF48371">
    <property type="entry name" value="ARM repeat"/>
    <property type="match status" value="1"/>
</dbReference>
<dbReference type="RefSeq" id="WP_336497788.1">
    <property type="nucleotide sequence ID" value="NZ_JBAWSY010000007.1"/>
</dbReference>
<dbReference type="InterPro" id="IPR011989">
    <property type="entry name" value="ARM-like"/>
</dbReference>
<dbReference type="InterPro" id="IPR000357">
    <property type="entry name" value="HEAT"/>
</dbReference>
<keyword evidence="4" id="KW-1185">Reference proteome</keyword>
<accession>A0ABU8F5D8</accession>
<evidence type="ECO:0000313" key="3">
    <source>
        <dbReference type="EMBL" id="MEI4770234.1"/>
    </source>
</evidence>
<keyword evidence="2" id="KW-0472">Membrane</keyword>
<dbReference type="Pfam" id="PF02985">
    <property type="entry name" value="HEAT"/>
    <property type="match status" value="1"/>
</dbReference>